<dbReference type="Pfam" id="PF25761">
    <property type="entry name" value="TPR_PATROL1"/>
    <property type="match status" value="1"/>
</dbReference>
<dbReference type="InterPro" id="IPR008528">
    <property type="entry name" value="unc-13_homologue"/>
</dbReference>
<reference evidence="2" key="1">
    <citation type="submission" date="2025-08" db="UniProtKB">
        <authorList>
            <consortium name="RefSeq"/>
        </authorList>
    </citation>
    <scope>IDENTIFICATION</scope>
</reference>
<dbReference type="RefSeq" id="XP_016465858.1">
    <property type="nucleotide sequence ID" value="XM_016610372.1"/>
</dbReference>
<dbReference type="KEGG" id="nta:107788646"/>
<dbReference type="OrthoDB" id="1298874at2759"/>
<gene>
    <name evidence="2" type="primary">LOC107788646</name>
</gene>
<evidence type="ECO:0000259" key="1">
    <source>
        <dbReference type="Pfam" id="PF25761"/>
    </source>
</evidence>
<protein>
    <recommendedName>
        <fullName evidence="1">PATROL1-like C-terminal domain-containing protein</fullName>
    </recommendedName>
</protein>
<proteinExistence type="predicted"/>
<dbReference type="PANTHER" id="PTHR31280:SF3">
    <property type="entry name" value="DNA TOPOISOMERASE 4 SUBUNIT B (DUF810)"/>
    <property type="match status" value="1"/>
</dbReference>
<feature type="domain" description="PATROL1-like C-terminal" evidence="1">
    <location>
        <begin position="715"/>
        <end position="800"/>
    </location>
</feature>
<accession>A0A1S3ZNL7</accession>
<dbReference type="PaxDb" id="4097-A0A1S3ZNL7"/>
<organism evidence="2">
    <name type="scientific">Nicotiana tabacum</name>
    <name type="common">Common tobacco</name>
    <dbReference type="NCBI Taxonomy" id="4097"/>
    <lineage>
        <taxon>Eukaryota</taxon>
        <taxon>Viridiplantae</taxon>
        <taxon>Streptophyta</taxon>
        <taxon>Embryophyta</taxon>
        <taxon>Tracheophyta</taxon>
        <taxon>Spermatophyta</taxon>
        <taxon>Magnoliopsida</taxon>
        <taxon>eudicotyledons</taxon>
        <taxon>Gunneridae</taxon>
        <taxon>Pentapetalae</taxon>
        <taxon>asterids</taxon>
        <taxon>lamiids</taxon>
        <taxon>Solanales</taxon>
        <taxon>Solanaceae</taxon>
        <taxon>Nicotianoideae</taxon>
        <taxon>Nicotianeae</taxon>
        <taxon>Nicotiana</taxon>
    </lineage>
</organism>
<dbReference type="AlphaFoldDB" id="A0A1S3ZNL7"/>
<name>A0A1S3ZNL7_TOBAC</name>
<sequence>MEDQKVLKAFVEDSIRDSIQEMKASLSKDLADLRSMLLEAVRKQRTTSFQPRDRAMDAKLWQFQGENPEAWIFQAERYFEFYRIEDDRKLTRASFYLDSDALEWYQWLYRNKQLIDWPHFADKVRTRFKQKGLKSEGRLAKRSCMTNSSLLQNYGRQSDCKNKIHAHKVFDESSDRSKGAYSLILSYLSNSSDLESTSQGRNLKAANIIDKMSNGADESDLLELSSSVTSFEIQVGLDSVEINLIAHTDSETTTLTNFEDAVFLEVLQGAGSSQRHQFAPDNSLPAPFDGSLLLPSNVEQQTAHGLFHEIKYALEEENTSYVNKMFTEMTYGYCSNVRTDEYELDDGDSQEDKVFLKNFPKEIPGWPGQIVDMISFLVSFVECGYEVKNNTTVITCINCQLLDTLRFHVPSATLNIGTSYRSHVNGEDRYVILGRKCPALLMTLEACNNQVLPLVLYFSAWDTDERDTRLPISGYVDKWFDTGQEFSVASGFSPLPHIPLTSTLDAHTLFKASIKGLTCLFGKLYDWEQLGGIELGVDAPDTTYLDECFRVPKSTEDRHLDKKFMEFEHGLAVREFLSDDDKMGRSGCIVSAKFVHKVLKQTVGNHLMDVQRQNKWTMLSSPAYFACDILTKTLEILLPSNNSDWNVTLQLHSYSSTGFIVYLAFSNLPFDPGIHDILLPFSSNKTIFTDSSFRSTYDLIATLWGGPIDEFLVPTFECIQDSATDAIRKTCELVGAQVIFWDMRELLVFNLSRSSVDGESILPKFDKVLTELYALIDDTCGDILFASILKASGDGYIGVL</sequence>
<dbReference type="PANTHER" id="PTHR31280">
    <property type="entry name" value="PROTEIN UNC-13 HOMOLOG"/>
    <property type="match status" value="1"/>
</dbReference>
<evidence type="ECO:0000313" key="2">
    <source>
        <dbReference type="RefSeq" id="XP_016465858.1"/>
    </source>
</evidence>
<dbReference type="InterPro" id="IPR057984">
    <property type="entry name" value="PATROL1_C"/>
</dbReference>
<dbReference type="OMA" id="HEGSHFA"/>